<comment type="caution">
    <text evidence="3">The sequence shown here is derived from an EMBL/GenBank/DDBJ whole genome shotgun (WGS) entry which is preliminary data.</text>
</comment>
<evidence type="ECO:0000256" key="1">
    <source>
        <dbReference type="ARBA" id="ARBA00023125"/>
    </source>
</evidence>
<dbReference type="InterPro" id="IPR010982">
    <property type="entry name" value="Lambda_DNA-bd_dom_sf"/>
</dbReference>
<dbReference type="PANTHER" id="PTHR46797:SF1">
    <property type="entry name" value="METHYLPHOSPHONATE SYNTHASE"/>
    <property type="match status" value="1"/>
</dbReference>
<protein>
    <submittedName>
        <fullName evidence="3">Helix-turn-helix domain protein</fullName>
    </submittedName>
</protein>
<evidence type="ECO:0000313" key="3">
    <source>
        <dbReference type="EMBL" id="KKR99178.1"/>
    </source>
</evidence>
<dbReference type="STRING" id="1619048.UU49_C0009G0015"/>
<dbReference type="SMART" id="SM00530">
    <property type="entry name" value="HTH_XRE"/>
    <property type="match status" value="1"/>
</dbReference>
<dbReference type="Proteomes" id="UP000034108">
    <property type="component" value="Unassembled WGS sequence"/>
</dbReference>
<dbReference type="Gene3D" id="1.10.260.40">
    <property type="entry name" value="lambda repressor-like DNA-binding domains"/>
    <property type="match status" value="1"/>
</dbReference>
<dbReference type="GO" id="GO:0003700">
    <property type="term" value="F:DNA-binding transcription factor activity"/>
    <property type="evidence" value="ECO:0007669"/>
    <property type="project" value="TreeGrafter"/>
</dbReference>
<name>A0A0G0VE79_9BACT</name>
<dbReference type="GO" id="GO:0005829">
    <property type="term" value="C:cytosol"/>
    <property type="evidence" value="ECO:0007669"/>
    <property type="project" value="TreeGrafter"/>
</dbReference>
<feature type="domain" description="HTH cro/C1-type" evidence="2">
    <location>
        <begin position="8"/>
        <end position="63"/>
    </location>
</feature>
<dbReference type="PROSITE" id="PS50943">
    <property type="entry name" value="HTH_CROC1"/>
    <property type="match status" value="1"/>
</dbReference>
<keyword evidence="1" id="KW-0238">DNA-binding</keyword>
<dbReference type="CDD" id="cd00093">
    <property type="entry name" value="HTH_XRE"/>
    <property type="match status" value="1"/>
</dbReference>
<dbReference type="InterPro" id="IPR050807">
    <property type="entry name" value="TransReg_Diox_bact_type"/>
</dbReference>
<accession>A0A0G0VE79</accession>
<gene>
    <name evidence="3" type="ORF">UU49_C0009G0015</name>
</gene>
<evidence type="ECO:0000259" key="2">
    <source>
        <dbReference type="PROSITE" id="PS50943"/>
    </source>
</evidence>
<dbReference type="GO" id="GO:0003677">
    <property type="term" value="F:DNA binding"/>
    <property type="evidence" value="ECO:0007669"/>
    <property type="project" value="UniProtKB-KW"/>
</dbReference>
<dbReference type="Pfam" id="PF01381">
    <property type="entry name" value="HTH_3"/>
    <property type="match status" value="1"/>
</dbReference>
<dbReference type="PANTHER" id="PTHR46797">
    <property type="entry name" value="HTH-TYPE TRANSCRIPTIONAL REGULATOR"/>
    <property type="match status" value="1"/>
</dbReference>
<dbReference type="EMBL" id="LCAV01000009">
    <property type="protein sequence ID" value="KKR99178.1"/>
    <property type="molecule type" value="Genomic_DNA"/>
</dbReference>
<evidence type="ECO:0000313" key="4">
    <source>
        <dbReference type="Proteomes" id="UP000034108"/>
    </source>
</evidence>
<dbReference type="SUPFAM" id="SSF47413">
    <property type="entry name" value="lambda repressor-like DNA-binding domains"/>
    <property type="match status" value="1"/>
</dbReference>
<reference evidence="3 4" key="1">
    <citation type="journal article" date="2015" name="Nature">
        <title>rRNA introns, odd ribosomes, and small enigmatic genomes across a large radiation of phyla.</title>
        <authorList>
            <person name="Brown C.T."/>
            <person name="Hug L.A."/>
            <person name="Thomas B.C."/>
            <person name="Sharon I."/>
            <person name="Castelle C.J."/>
            <person name="Singh A."/>
            <person name="Wilkins M.J."/>
            <person name="Williams K.H."/>
            <person name="Banfield J.F."/>
        </authorList>
    </citation>
    <scope>NUCLEOTIDE SEQUENCE [LARGE SCALE GENOMIC DNA]</scope>
</reference>
<proteinExistence type="predicted"/>
<organism evidence="3 4">
    <name type="scientific">Candidatus Magasanikbacteria bacterium GW2011_GWC2_41_17</name>
    <dbReference type="NCBI Taxonomy" id="1619048"/>
    <lineage>
        <taxon>Bacteria</taxon>
        <taxon>Candidatus Magasanikiibacteriota</taxon>
    </lineage>
</organism>
<sequence length="65" mass="7157">MSTISQNIKRVRTKQGLTQDDLAKKADIKYSTLTKIEGGVVTKPSVQTIQKIAKSLGVPMEELLK</sequence>
<dbReference type="AlphaFoldDB" id="A0A0G0VE79"/>
<dbReference type="InterPro" id="IPR001387">
    <property type="entry name" value="Cro/C1-type_HTH"/>
</dbReference>